<sequence length="563" mass="61428">MDIYASLPTPTDTAMADNAAPDVDAMHPEQSVLHAPGELRAPMDTEERASTQVRLRRHLELVWVGIATILRLYDDPDKNPAVILAAAKQAQSEAIPDALFSIIARVSSGLFGVSRPVLDMGLAAVKDNTVVRQMVADGVYGRPLTFESLNPLSDAFYLDILGPINFNFTYRDTVSTITSGIVRYYFNSSTCPTTLVINGQVCDQVNLGGMLYSVRARDAQATHAQDGGADAPAPRGEKRCQGAADSSVSASVISEYMVSTSKVVTTDSHADKSASKRGAGESIVDLSPSSAFASPPRKRLARRQSTVTVLQPPAFTSTNYWEELDKFSFELSAQTLTVGEEDDSLRVTVQPISSPESSSTSTEFTHLTEVRKGKQSPHERELAEPIASEDFVPSRGEESAVITDDLRRSMSRSNIRFLGKLFRSMRTKSPLLNDFIRLHLISRSVAAVAADTCASIAEKLVQHFEDQCPRSRAELFKVADKWLLDSTDFDLYGISEALALFELLVMDTAPGVYVNDSGSTLFADFLPRGSEAHRRAYSILMLYSACCGAKLVIGSCLTWSTWH</sequence>
<proteinExistence type="predicted"/>
<evidence type="ECO:0000313" key="2">
    <source>
        <dbReference type="EMBL" id="ETK93227.1"/>
    </source>
</evidence>
<dbReference type="VEuPathDB" id="FungiDB:PPTG_22253"/>
<accession>W2HD77</accession>
<protein>
    <submittedName>
        <fullName evidence="2">Uncharacterized protein</fullName>
    </submittedName>
</protein>
<feature type="region of interest" description="Disordered" evidence="1">
    <location>
        <begin position="264"/>
        <end position="305"/>
    </location>
</feature>
<evidence type="ECO:0000256" key="1">
    <source>
        <dbReference type="SAM" id="MobiDB-lite"/>
    </source>
</evidence>
<organism evidence="2">
    <name type="scientific">Phytophthora nicotianae</name>
    <name type="common">Potato buckeye rot agent</name>
    <name type="synonym">Phytophthora parasitica</name>
    <dbReference type="NCBI Taxonomy" id="4792"/>
    <lineage>
        <taxon>Eukaryota</taxon>
        <taxon>Sar</taxon>
        <taxon>Stramenopiles</taxon>
        <taxon>Oomycota</taxon>
        <taxon>Peronosporomycetes</taxon>
        <taxon>Peronosporales</taxon>
        <taxon>Peronosporaceae</taxon>
        <taxon>Phytophthora</taxon>
    </lineage>
</organism>
<name>W2HD77_PHYNI</name>
<feature type="region of interest" description="Disordered" evidence="1">
    <location>
        <begin position="347"/>
        <end position="383"/>
    </location>
</feature>
<feature type="region of interest" description="Disordered" evidence="1">
    <location>
        <begin position="223"/>
        <end position="244"/>
    </location>
</feature>
<dbReference type="Proteomes" id="UP000053236">
    <property type="component" value="Unassembled WGS sequence"/>
</dbReference>
<feature type="compositionally biased region" description="Basic and acidic residues" evidence="1">
    <location>
        <begin position="366"/>
        <end position="383"/>
    </location>
</feature>
<feature type="compositionally biased region" description="Low complexity" evidence="1">
    <location>
        <begin position="353"/>
        <end position="363"/>
    </location>
</feature>
<gene>
    <name evidence="2" type="ORF">L915_03551</name>
</gene>
<dbReference type="EMBL" id="KI684968">
    <property type="protein sequence ID" value="ETK93227.1"/>
    <property type="molecule type" value="Genomic_DNA"/>
</dbReference>
<reference evidence="2" key="1">
    <citation type="submission" date="2013-11" db="EMBL/GenBank/DDBJ databases">
        <title>The Genome Sequence of Phytophthora parasitica CJ02B3.</title>
        <authorList>
            <consortium name="The Broad Institute Genomics Platform"/>
            <person name="Russ C."/>
            <person name="Tyler B."/>
            <person name="Panabieres F."/>
            <person name="Shan W."/>
            <person name="Tripathy S."/>
            <person name="Grunwald N."/>
            <person name="Machado M."/>
            <person name="Johnson C.S."/>
            <person name="Arredondo F."/>
            <person name="Hong C."/>
            <person name="Coffey M."/>
            <person name="Young S.K."/>
            <person name="Zeng Q."/>
            <person name="Gargeya S."/>
            <person name="Fitzgerald M."/>
            <person name="Abouelleil A."/>
            <person name="Alvarado L."/>
            <person name="Chapman S.B."/>
            <person name="Gainer-Dewar J."/>
            <person name="Goldberg J."/>
            <person name="Griggs A."/>
            <person name="Gujja S."/>
            <person name="Hansen M."/>
            <person name="Howarth C."/>
            <person name="Imamovic A."/>
            <person name="Ireland A."/>
            <person name="Larimer J."/>
            <person name="McCowan C."/>
            <person name="Murphy C."/>
            <person name="Pearson M."/>
            <person name="Poon T.W."/>
            <person name="Priest M."/>
            <person name="Roberts A."/>
            <person name="Saif S."/>
            <person name="Shea T."/>
            <person name="Sykes S."/>
            <person name="Wortman J."/>
            <person name="Nusbaum C."/>
            <person name="Birren B."/>
        </authorList>
    </citation>
    <scope>NUCLEOTIDE SEQUENCE [LARGE SCALE GENOMIC DNA]</scope>
    <source>
        <strain evidence="2">CJ02B3</strain>
    </source>
</reference>
<dbReference type="AlphaFoldDB" id="W2HD77"/>